<dbReference type="GO" id="GO:0016592">
    <property type="term" value="C:mediator complex"/>
    <property type="evidence" value="ECO:0007669"/>
    <property type="project" value="InterPro"/>
</dbReference>
<evidence type="ECO:0000256" key="10">
    <source>
        <dbReference type="SAM" id="MobiDB-lite"/>
    </source>
</evidence>
<dbReference type="GeneID" id="31007859"/>
<keyword evidence="7 9" id="KW-0539">Nucleus</keyword>
<dbReference type="GO" id="GO:0070847">
    <property type="term" value="C:core mediator complex"/>
    <property type="evidence" value="ECO:0007669"/>
    <property type="project" value="TreeGrafter"/>
</dbReference>
<keyword evidence="4 9" id="KW-0805">Transcription regulation</keyword>
<evidence type="ECO:0000256" key="2">
    <source>
        <dbReference type="ARBA" id="ARBA00005716"/>
    </source>
</evidence>
<dbReference type="Gene3D" id="1.20.58.1710">
    <property type="match status" value="1"/>
</dbReference>
<organism evidence="11 12">
    <name type="scientific">Talaromyces atroroseus</name>
    <dbReference type="NCBI Taxonomy" id="1441469"/>
    <lineage>
        <taxon>Eukaryota</taxon>
        <taxon>Fungi</taxon>
        <taxon>Dikarya</taxon>
        <taxon>Ascomycota</taxon>
        <taxon>Pezizomycotina</taxon>
        <taxon>Eurotiomycetes</taxon>
        <taxon>Eurotiomycetidae</taxon>
        <taxon>Eurotiales</taxon>
        <taxon>Trichocomaceae</taxon>
        <taxon>Talaromyces</taxon>
        <taxon>Talaromyces sect. Trachyspermi</taxon>
    </lineage>
</organism>
<proteinExistence type="inferred from homology"/>
<keyword evidence="12" id="KW-1185">Reference proteome</keyword>
<protein>
    <recommendedName>
        <fullName evidence="3 9">Mediator of RNA polymerase II transcription subunit 8</fullName>
    </recommendedName>
    <alternativeName>
        <fullName evidence="8 9">Mediator complex subunit 8</fullName>
    </alternativeName>
</protein>
<dbReference type="GO" id="GO:0000978">
    <property type="term" value="F:RNA polymerase II cis-regulatory region sequence-specific DNA binding"/>
    <property type="evidence" value="ECO:0007669"/>
    <property type="project" value="TreeGrafter"/>
</dbReference>
<dbReference type="AlphaFoldDB" id="A0A225AHF3"/>
<dbReference type="PANTHER" id="PTHR13074:SF9">
    <property type="entry name" value="MEDIATOR OF RNA POLYMERASE II TRANSCRIPTION SUBUNIT 8"/>
    <property type="match status" value="1"/>
</dbReference>
<dbReference type="GO" id="GO:0006357">
    <property type="term" value="P:regulation of transcription by RNA polymerase II"/>
    <property type="evidence" value="ECO:0007669"/>
    <property type="project" value="InterPro"/>
</dbReference>
<evidence type="ECO:0000256" key="5">
    <source>
        <dbReference type="ARBA" id="ARBA00023159"/>
    </source>
</evidence>
<keyword evidence="6 9" id="KW-0804">Transcription</keyword>
<comment type="caution">
    <text evidence="11">The sequence shown here is derived from an EMBL/GenBank/DDBJ whole genome shotgun (WGS) entry which is preliminary data.</text>
</comment>
<dbReference type="RefSeq" id="XP_020116599.1">
    <property type="nucleotide sequence ID" value="XM_020263308.1"/>
</dbReference>
<dbReference type="OrthoDB" id="5329317at2759"/>
<comment type="function">
    <text evidence="9">Component of the Mediator complex, a coactivator involved in the regulated transcription of nearly all RNA polymerase II-dependent genes. Mediator functions as a bridge to convey information from gene-specific regulatory proteins to the basal RNA polymerase II transcription machinery. Mediator is recruited to promoters by direct interactions with regulatory proteins and serves as a scaffold for the assembly of a functional preinitiation complex with RNA polymerase II and the general transcription factors.</text>
</comment>
<evidence type="ECO:0000313" key="12">
    <source>
        <dbReference type="Proteomes" id="UP000214365"/>
    </source>
</evidence>
<name>A0A225AHF3_TALAT</name>
<dbReference type="InterPro" id="IPR019364">
    <property type="entry name" value="Mediatior_Med8_fun/met"/>
</dbReference>
<evidence type="ECO:0000256" key="4">
    <source>
        <dbReference type="ARBA" id="ARBA00023015"/>
    </source>
</evidence>
<evidence type="ECO:0000256" key="8">
    <source>
        <dbReference type="ARBA" id="ARBA00031261"/>
    </source>
</evidence>
<comment type="subunit">
    <text evidence="9">Component of the Mediator complex.</text>
</comment>
<feature type="compositionally biased region" description="Acidic residues" evidence="10">
    <location>
        <begin position="174"/>
        <end position="192"/>
    </location>
</feature>
<keyword evidence="5 9" id="KW-0010">Activator</keyword>
<dbReference type="GO" id="GO:0003712">
    <property type="term" value="F:transcription coregulator activity"/>
    <property type="evidence" value="ECO:0007669"/>
    <property type="project" value="InterPro"/>
</dbReference>
<reference evidence="11 12" key="1">
    <citation type="submission" date="2015-06" db="EMBL/GenBank/DDBJ databases">
        <title>Talaromyces atroroseus IBT 11181 draft genome.</title>
        <authorList>
            <person name="Rasmussen K.B."/>
            <person name="Rasmussen S."/>
            <person name="Petersen B."/>
            <person name="Sicheritz-Ponten T."/>
            <person name="Mortensen U.H."/>
            <person name="Thrane U."/>
        </authorList>
    </citation>
    <scope>NUCLEOTIDE SEQUENCE [LARGE SCALE GENOMIC DNA]</scope>
    <source>
        <strain evidence="11 12">IBT 11181</strain>
    </source>
</reference>
<evidence type="ECO:0000256" key="6">
    <source>
        <dbReference type="ARBA" id="ARBA00023163"/>
    </source>
</evidence>
<sequence length="247" mass="27183">MATINENQVKVLEQTRQRLLQLTHSLGSLTGSLQHSDPLPSWSSLQSQATIISNNLINICTQLSEHQELLSSLVAYPAPSFPGTTQQGVLEQLLRTKLDPRVEDWVTRGRIAGTESLDASNGLGEADLAELWAWAPIEANQEARRRNWGGNYTLEEKELGIQNVVTGLTRQLPDDDEDEESDEEEEEEEDGEKMDIVGVHTKPGVGGVEFDLARARDHVPSASASPALPLADIFRYMMTGMKPKSGP</sequence>
<dbReference type="EMBL" id="LFMY01000014">
    <property type="protein sequence ID" value="OKL56478.1"/>
    <property type="molecule type" value="Genomic_DNA"/>
</dbReference>
<dbReference type="Proteomes" id="UP000214365">
    <property type="component" value="Unassembled WGS sequence"/>
</dbReference>
<dbReference type="Gene3D" id="6.10.250.2610">
    <property type="match status" value="1"/>
</dbReference>
<comment type="subcellular location">
    <subcellularLocation>
        <location evidence="1 9">Nucleus</location>
    </subcellularLocation>
</comment>
<accession>A0A225AHF3</accession>
<evidence type="ECO:0000313" key="11">
    <source>
        <dbReference type="EMBL" id="OKL56478.1"/>
    </source>
</evidence>
<evidence type="ECO:0000256" key="3">
    <source>
        <dbReference type="ARBA" id="ARBA00020637"/>
    </source>
</evidence>
<comment type="similarity">
    <text evidence="2 9">Belongs to the Mediator complex subunit 8 family.</text>
</comment>
<evidence type="ECO:0000256" key="7">
    <source>
        <dbReference type="ARBA" id="ARBA00023242"/>
    </source>
</evidence>
<evidence type="ECO:0000256" key="9">
    <source>
        <dbReference type="RuleBase" id="RU364144"/>
    </source>
</evidence>
<gene>
    <name evidence="9" type="primary">MED8</name>
    <name evidence="11" type="ORF">UA08_08103</name>
</gene>
<dbReference type="PANTHER" id="PTHR13074">
    <property type="entry name" value="MEDIATOR OF RNA POLYMERASE II TRANSCRIPTION SUBUNIT 8"/>
    <property type="match status" value="1"/>
</dbReference>
<dbReference type="Pfam" id="PF10232">
    <property type="entry name" value="Med8"/>
    <property type="match status" value="1"/>
</dbReference>
<dbReference type="STRING" id="1441469.A0A225AHF3"/>
<feature type="region of interest" description="Disordered" evidence="10">
    <location>
        <begin position="166"/>
        <end position="201"/>
    </location>
</feature>
<evidence type="ECO:0000256" key="1">
    <source>
        <dbReference type="ARBA" id="ARBA00004123"/>
    </source>
</evidence>